<proteinExistence type="predicted"/>
<name>A0A674PMF3_TAKRU</name>
<dbReference type="PANTHER" id="PTHR14241">
    <property type="entry name" value="INTERFERON-INDUCED PROTEIN 44"/>
    <property type="match status" value="1"/>
</dbReference>
<dbReference type="SUPFAM" id="SSF52540">
    <property type="entry name" value="P-loop containing nucleoside triphosphate hydrolases"/>
    <property type="match status" value="1"/>
</dbReference>
<dbReference type="Proteomes" id="UP000005226">
    <property type="component" value="Chromosome 20"/>
</dbReference>
<dbReference type="GeneTree" id="ENSGT00940000165866"/>
<dbReference type="InParanoid" id="A0A674PMF3"/>
<keyword evidence="2" id="KW-1185">Reference proteome</keyword>
<reference evidence="1 2" key="1">
    <citation type="journal article" date="2011" name="Genome Biol. Evol.">
        <title>Integration of the genetic map and genome assembly of fugu facilitates insights into distinct features of genome evolution in teleosts and mammals.</title>
        <authorList>
            <person name="Kai W."/>
            <person name="Kikuchi K."/>
            <person name="Tohari S."/>
            <person name="Chew A.K."/>
            <person name="Tay A."/>
            <person name="Fujiwara A."/>
            <person name="Hosoya S."/>
            <person name="Suetake H."/>
            <person name="Naruse K."/>
            <person name="Brenner S."/>
            <person name="Suzuki Y."/>
            <person name="Venkatesh B."/>
        </authorList>
    </citation>
    <scope>NUCLEOTIDE SEQUENCE [LARGE SCALE GENOMIC DNA]</scope>
</reference>
<evidence type="ECO:0000313" key="2">
    <source>
        <dbReference type="Proteomes" id="UP000005226"/>
    </source>
</evidence>
<reference evidence="1" key="2">
    <citation type="submission" date="2025-08" db="UniProtKB">
        <authorList>
            <consortium name="Ensembl"/>
        </authorList>
    </citation>
    <scope>IDENTIFICATION</scope>
</reference>
<protein>
    <submittedName>
        <fullName evidence="1">Uncharacterized protein</fullName>
    </submittedName>
</protein>
<dbReference type="GO" id="GO:0006955">
    <property type="term" value="P:immune response"/>
    <property type="evidence" value="ECO:0007669"/>
    <property type="project" value="TreeGrafter"/>
</dbReference>
<organism evidence="1 2">
    <name type="scientific">Takifugu rubripes</name>
    <name type="common">Japanese pufferfish</name>
    <name type="synonym">Fugu rubripes</name>
    <dbReference type="NCBI Taxonomy" id="31033"/>
    <lineage>
        <taxon>Eukaryota</taxon>
        <taxon>Metazoa</taxon>
        <taxon>Chordata</taxon>
        <taxon>Craniata</taxon>
        <taxon>Vertebrata</taxon>
        <taxon>Euteleostomi</taxon>
        <taxon>Actinopterygii</taxon>
        <taxon>Neopterygii</taxon>
        <taxon>Teleostei</taxon>
        <taxon>Neoteleostei</taxon>
        <taxon>Acanthomorphata</taxon>
        <taxon>Eupercaria</taxon>
        <taxon>Tetraodontiformes</taxon>
        <taxon>Tetradontoidea</taxon>
        <taxon>Tetraodontidae</taxon>
        <taxon>Takifugu</taxon>
    </lineage>
</organism>
<accession>A0A674PMF3</accession>
<dbReference type="PANTHER" id="PTHR14241:SF32">
    <property type="entry name" value="VWFA DOMAIN-CONTAINING PROTEIN-RELATED"/>
    <property type="match status" value="1"/>
</dbReference>
<dbReference type="InterPro" id="IPR027417">
    <property type="entry name" value="P-loop_NTPase"/>
</dbReference>
<dbReference type="AlphaFoldDB" id="A0A674PMF3"/>
<dbReference type="Gene3D" id="3.40.50.300">
    <property type="entry name" value="P-loop containing nucleotide triphosphate hydrolases"/>
    <property type="match status" value="1"/>
</dbReference>
<dbReference type="Ensembl" id="ENSTRUT00000090317.1">
    <property type="protein sequence ID" value="ENSTRUP00000086796.1"/>
    <property type="gene ID" value="ENSTRUG00000030050.1"/>
</dbReference>
<sequence>RISTSTASSPPQCDKQMWILHDWYINAIDKFKPIDSSVTKARILLLGPSGVGKSSFVNSFKLFDRQLNPNSALLLLNCQFRTYLIRGVEGRTFLNLALCDTMGLSEKKGAGLHSDDIVSIIQGHVRNGYKFRPTSPMTPETAKYVAAPTLNEKIHCVVYVMDASTVSDMSAALKKKLREIRQRIPQLVLMTKVDEADPSVIKNIRKVYKSEIIREKQLAALLDVPISCIFPVKNYFPDEVKLNDNCDVLLLMAVYEMLSLADNYMDDIATKSVNDLTERLGALSTSG</sequence>
<evidence type="ECO:0000313" key="1">
    <source>
        <dbReference type="Ensembl" id="ENSTRUP00000086796.1"/>
    </source>
</evidence>
<reference evidence="1" key="3">
    <citation type="submission" date="2025-09" db="UniProtKB">
        <authorList>
            <consortium name="Ensembl"/>
        </authorList>
    </citation>
    <scope>IDENTIFICATION</scope>
</reference>